<evidence type="ECO:0000313" key="8">
    <source>
        <dbReference type="EMBL" id="CAI8896476.1"/>
    </source>
</evidence>
<evidence type="ECO:0000313" key="9">
    <source>
        <dbReference type="Proteomes" id="UP001162030"/>
    </source>
</evidence>
<feature type="domain" description="RNA polymerase sigma factor 70 region 4 type 2" evidence="7">
    <location>
        <begin position="109"/>
        <end position="161"/>
    </location>
</feature>
<gene>
    <name evidence="8" type="ORF">MSZNOR_3351</name>
</gene>
<dbReference type="Gene3D" id="1.10.10.10">
    <property type="entry name" value="Winged helix-like DNA-binding domain superfamily/Winged helix DNA-binding domain"/>
    <property type="match status" value="1"/>
</dbReference>
<evidence type="ECO:0000259" key="7">
    <source>
        <dbReference type="Pfam" id="PF08281"/>
    </source>
</evidence>
<evidence type="ECO:0000256" key="3">
    <source>
        <dbReference type="ARBA" id="ARBA00023082"/>
    </source>
</evidence>
<keyword evidence="5" id="KW-0804">Transcription</keyword>
<dbReference type="InterPro" id="IPR039425">
    <property type="entry name" value="RNA_pol_sigma-70-like"/>
</dbReference>
<reference evidence="8 9" key="1">
    <citation type="submission" date="2023-03" db="EMBL/GenBank/DDBJ databases">
        <authorList>
            <person name="Pearce D."/>
        </authorList>
    </citation>
    <scope>NUCLEOTIDE SEQUENCE [LARGE SCALE GENOMIC DNA]</scope>
    <source>
        <strain evidence="8">Msz</strain>
    </source>
</reference>
<evidence type="ECO:0000256" key="2">
    <source>
        <dbReference type="ARBA" id="ARBA00023015"/>
    </source>
</evidence>
<dbReference type="NCBIfam" id="TIGR02937">
    <property type="entry name" value="sigma70-ECF"/>
    <property type="match status" value="1"/>
</dbReference>
<dbReference type="Pfam" id="PF08281">
    <property type="entry name" value="Sigma70_r4_2"/>
    <property type="match status" value="1"/>
</dbReference>
<dbReference type="Gene3D" id="1.10.1740.10">
    <property type="match status" value="1"/>
</dbReference>
<keyword evidence="9" id="KW-1185">Reference proteome</keyword>
<dbReference type="Proteomes" id="UP001162030">
    <property type="component" value="Chromosome"/>
</dbReference>
<dbReference type="InterPro" id="IPR014284">
    <property type="entry name" value="RNA_pol_sigma-70_dom"/>
</dbReference>
<evidence type="ECO:0000259" key="6">
    <source>
        <dbReference type="Pfam" id="PF04542"/>
    </source>
</evidence>
<evidence type="ECO:0000256" key="1">
    <source>
        <dbReference type="ARBA" id="ARBA00010641"/>
    </source>
</evidence>
<dbReference type="CDD" id="cd06171">
    <property type="entry name" value="Sigma70_r4"/>
    <property type="match status" value="1"/>
</dbReference>
<accession>A0ABM9I511</accession>
<dbReference type="PANTHER" id="PTHR43133">
    <property type="entry name" value="RNA POLYMERASE ECF-TYPE SIGMA FACTO"/>
    <property type="match status" value="1"/>
</dbReference>
<sequence length="171" mass="19786">MERVTEGNHDAFSQLVRRHTPRMYTIARRLGVMPTETEEIVQEAFLRVWVNAATWSPQKGGFAVWLGRIVVNLCIDRLRRDRYEPWGDDEPSMPTPDLESMLFRQEQAEQIARAVEELPMRQKTALVLCYYEGFSNAEAAEILEISVSALEALLVRARRTLRERLAPLIRT</sequence>
<dbReference type="SUPFAM" id="SSF88946">
    <property type="entry name" value="Sigma2 domain of RNA polymerase sigma factors"/>
    <property type="match status" value="1"/>
</dbReference>
<dbReference type="InterPro" id="IPR036388">
    <property type="entry name" value="WH-like_DNA-bd_sf"/>
</dbReference>
<evidence type="ECO:0000256" key="5">
    <source>
        <dbReference type="ARBA" id="ARBA00023163"/>
    </source>
</evidence>
<evidence type="ECO:0000256" key="4">
    <source>
        <dbReference type="ARBA" id="ARBA00023125"/>
    </source>
</evidence>
<protein>
    <submittedName>
        <fullName evidence="8">RNA polymerase sigma-70 factor, ECF subfamily</fullName>
    </submittedName>
</protein>
<proteinExistence type="inferred from homology"/>
<keyword evidence="2" id="KW-0805">Transcription regulation</keyword>
<dbReference type="InterPro" id="IPR013325">
    <property type="entry name" value="RNA_pol_sigma_r2"/>
</dbReference>
<dbReference type="PANTHER" id="PTHR43133:SF8">
    <property type="entry name" value="RNA POLYMERASE SIGMA FACTOR HI_1459-RELATED"/>
    <property type="match status" value="1"/>
</dbReference>
<keyword evidence="4" id="KW-0238">DNA-binding</keyword>
<name>A0ABM9I511_9GAMM</name>
<dbReference type="InterPro" id="IPR013249">
    <property type="entry name" value="RNA_pol_sigma70_r4_t2"/>
</dbReference>
<feature type="domain" description="RNA polymerase sigma-70 region 2" evidence="6">
    <location>
        <begin position="15"/>
        <end position="82"/>
    </location>
</feature>
<comment type="similarity">
    <text evidence="1">Belongs to the sigma-70 factor family. ECF subfamily.</text>
</comment>
<dbReference type="InterPro" id="IPR007627">
    <property type="entry name" value="RNA_pol_sigma70_r2"/>
</dbReference>
<dbReference type="EMBL" id="OX458333">
    <property type="protein sequence ID" value="CAI8896476.1"/>
    <property type="molecule type" value="Genomic_DNA"/>
</dbReference>
<dbReference type="InterPro" id="IPR013324">
    <property type="entry name" value="RNA_pol_sigma_r3/r4-like"/>
</dbReference>
<dbReference type="Pfam" id="PF04542">
    <property type="entry name" value="Sigma70_r2"/>
    <property type="match status" value="1"/>
</dbReference>
<keyword evidence="3" id="KW-0731">Sigma factor</keyword>
<organism evidence="8 9">
    <name type="scientific">Methylocaldum szegediense</name>
    <dbReference type="NCBI Taxonomy" id="73780"/>
    <lineage>
        <taxon>Bacteria</taxon>
        <taxon>Pseudomonadati</taxon>
        <taxon>Pseudomonadota</taxon>
        <taxon>Gammaproteobacteria</taxon>
        <taxon>Methylococcales</taxon>
        <taxon>Methylococcaceae</taxon>
        <taxon>Methylocaldum</taxon>
    </lineage>
</organism>
<dbReference type="SUPFAM" id="SSF88659">
    <property type="entry name" value="Sigma3 and sigma4 domains of RNA polymerase sigma factors"/>
    <property type="match status" value="1"/>
</dbReference>